<dbReference type="EMBL" id="JBAMIC010000001">
    <property type="protein sequence ID" value="KAK7115064.1"/>
    <property type="molecule type" value="Genomic_DNA"/>
</dbReference>
<protein>
    <submittedName>
        <fullName evidence="3">Uncharacterized protein</fullName>
    </submittedName>
</protein>
<evidence type="ECO:0000256" key="2">
    <source>
        <dbReference type="SAM" id="SignalP"/>
    </source>
</evidence>
<sequence length="302" mass="32033">MTCLSCAKVLYIHGICLCVLHVQFSGGSVSQESQHNTSAEENPAQWNKALRLHQDLLKLHGVDPGFLLQPDDGNSDASGESTTCDSGRGGSEEDSHSTGRMSPSTNGGDVRGPAGSKMGRHLSTFHPAGVSRTIRCNPPLLRQHHPAHSASNPALTGSITSSTASFTDNGQPVKKVSFHDDVTRRYAASPVGQKSHMVDRWQSPLLIGGVAGEGAPPPAPPLSSSSSSSSSSQYPSLNRHQYANVSQKPRIYSNVSPRFDLDNSLDTIDDNTSTTTSGSYQVELEPLPPSGGRHSIDQNSVV</sequence>
<accession>A0AAN9C0I0</accession>
<proteinExistence type="predicted"/>
<gene>
    <name evidence="3" type="ORF">V1264_001006</name>
</gene>
<dbReference type="AlphaFoldDB" id="A0AAN9C0I0"/>
<feature type="compositionally biased region" description="Polar residues" evidence="1">
    <location>
        <begin position="149"/>
        <end position="170"/>
    </location>
</feature>
<feature type="compositionally biased region" description="Polar residues" evidence="1">
    <location>
        <begin position="238"/>
        <end position="247"/>
    </location>
</feature>
<feature type="region of interest" description="Disordered" evidence="1">
    <location>
        <begin position="208"/>
        <end position="302"/>
    </location>
</feature>
<feature type="signal peptide" evidence="2">
    <location>
        <begin position="1"/>
        <end position="30"/>
    </location>
</feature>
<name>A0AAN9C0I0_9CAEN</name>
<feature type="region of interest" description="Disordered" evidence="1">
    <location>
        <begin position="140"/>
        <end position="174"/>
    </location>
</feature>
<feature type="chain" id="PRO_5042978648" evidence="2">
    <location>
        <begin position="31"/>
        <end position="302"/>
    </location>
</feature>
<feature type="compositionally biased region" description="Polar residues" evidence="1">
    <location>
        <begin position="75"/>
        <end position="85"/>
    </location>
</feature>
<evidence type="ECO:0000313" key="3">
    <source>
        <dbReference type="EMBL" id="KAK7115064.1"/>
    </source>
</evidence>
<feature type="compositionally biased region" description="Low complexity" evidence="1">
    <location>
        <begin position="222"/>
        <end position="236"/>
    </location>
</feature>
<keyword evidence="4" id="KW-1185">Reference proteome</keyword>
<evidence type="ECO:0000313" key="4">
    <source>
        <dbReference type="Proteomes" id="UP001374579"/>
    </source>
</evidence>
<evidence type="ECO:0000256" key="1">
    <source>
        <dbReference type="SAM" id="MobiDB-lite"/>
    </source>
</evidence>
<comment type="caution">
    <text evidence="3">The sequence shown here is derived from an EMBL/GenBank/DDBJ whole genome shotgun (WGS) entry which is preliminary data.</text>
</comment>
<feature type="region of interest" description="Disordered" evidence="1">
    <location>
        <begin position="67"/>
        <end position="124"/>
    </location>
</feature>
<feature type="compositionally biased region" description="Polar residues" evidence="1">
    <location>
        <begin position="98"/>
        <end position="107"/>
    </location>
</feature>
<feature type="compositionally biased region" description="Low complexity" evidence="1">
    <location>
        <begin position="262"/>
        <end position="277"/>
    </location>
</feature>
<dbReference type="Proteomes" id="UP001374579">
    <property type="component" value="Unassembled WGS sequence"/>
</dbReference>
<organism evidence="3 4">
    <name type="scientific">Littorina saxatilis</name>
    <dbReference type="NCBI Taxonomy" id="31220"/>
    <lineage>
        <taxon>Eukaryota</taxon>
        <taxon>Metazoa</taxon>
        <taxon>Spiralia</taxon>
        <taxon>Lophotrochozoa</taxon>
        <taxon>Mollusca</taxon>
        <taxon>Gastropoda</taxon>
        <taxon>Caenogastropoda</taxon>
        <taxon>Littorinimorpha</taxon>
        <taxon>Littorinoidea</taxon>
        <taxon>Littorinidae</taxon>
        <taxon>Littorina</taxon>
    </lineage>
</organism>
<reference evidence="3 4" key="1">
    <citation type="submission" date="2024-02" db="EMBL/GenBank/DDBJ databases">
        <title>Chromosome-scale genome assembly of the rough periwinkle Littorina saxatilis.</title>
        <authorList>
            <person name="De Jode A."/>
            <person name="Faria R."/>
            <person name="Formenti G."/>
            <person name="Sims Y."/>
            <person name="Smith T.P."/>
            <person name="Tracey A."/>
            <person name="Wood J.M.D."/>
            <person name="Zagrodzka Z.B."/>
            <person name="Johannesson K."/>
            <person name="Butlin R.K."/>
            <person name="Leder E.H."/>
        </authorList>
    </citation>
    <scope>NUCLEOTIDE SEQUENCE [LARGE SCALE GENOMIC DNA]</scope>
    <source>
        <strain evidence="3">Snail1</strain>
        <tissue evidence="3">Muscle</tissue>
    </source>
</reference>
<keyword evidence="2" id="KW-0732">Signal</keyword>